<evidence type="ECO:0000256" key="2">
    <source>
        <dbReference type="ARBA" id="ARBA00012406"/>
    </source>
</evidence>
<feature type="region of interest" description="Disordered" evidence="11">
    <location>
        <begin position="359"/>
        <end position="533"/>
    </location>
</feature>
<evidence type="ECO:0000256" key="5">
    <source>
        <dbReference type="ARBA" id="ARBA00022741"/>
    </source>
</evidence>
<evidence type="ECO:0000313" key="16">
    <source>
        <dbReference type="Proteomes" id="UP000002605"/>
    </source>
</evidence>
<keyword evidence="5 10" id="KW-0547">Nucleotide-binding</keyword>
<dbReference type="PROSITE" id="PS00108">
    <property type="entry name" value="PROTEIN_KINASE_ST"/>
    <property type="match status" value="1"/>
</dbReference>
<dbReference type="SMART" id="SM00220">
    <property type="entry name" value="S_TKc"/>
    <property type="match status" value="1"/>
</dbReference>
<dbReference type="RefSeq" id="XP_002421479.1">
    <property type="nucleotide sequence ID" value="XM_002421434.1"/>
</dbReference>
<feature type="region of interest" description="Disordered" evidence="11">
    <location>
        <begin position="851"/>
        <end position="885"/>
    </location>
</feature>
<gene>
    <name evidence="14" type="ordered locus">Cd36_72650</name>
    <name evidence="15" type="ORF">CD36_72650</name>
</gene>
<feature type="compositionally biased region" description="Basic and acidic residues" evidence="11">
    <location>
        <begin position="705"/>
        <end position="719"/>
    </location>
</feature>
<dbReference type="FunFam" id="1.10.510.10:FF:000182">
    <property type="entry name" value="MAP kinase kinase kinase mkh1"/>
    <property type="match status" value="1"/>
</dbReference>
<evidence type="ECO:0000256" key="7">
    <source>
        <dbReference type="ARBA" id="ARBA00022840"/>
    </source>
</evidence>
<dbReference type="InterPro" id="IPR013761">
    <property type="entry name" value="SAM/pointed_sf"/>
</dbReference>
<evidence type="ECO:0000256" key="6">
    <source>
        <dbReference type="ARBA" id="ARBA00022777"/>
    </source>
</evidence>
<dbReference type="GeneID" id="8049059"/>
<feature type="region of interest" description="Disordered" evidence="11">
    <location>
        <begin position="899"/>
        <end position="919"/>
    </location>
</feature>
<evidence type="ECO:0000313" key="14">
    <source>
        <dbReference type="CGD" id="CAL0000166655"/>
    </source>
</evidence>
<dbReference type="SUPFAM" id="SSF56112">
    <property type="entry name" value="Protein kinase-like (PK-like)"/>
    <property type="match status" value="1"/>
</dbReference>
<reference evidence="15 16" key="1">
    <citation type="journal article" date="2009" name="Genome Res.">
        <title>Comparative genomics of the fungal pathogens Candida dubliniensis and Candida albicans.</title>
        <authorList>
            <person name="Jackson A.P."/>
            <person name="Gamble J.A."/>
            <person name="Yeomans T."/>
            <person name="Moran G.P."/>
            <person name="Saunders D."/>
            <person name="Harris D."/>
            <person name="Aslett M."/>
            <person name="Barrell J.F."/>
            <person name="Butler G."/>
            <person name="Citiulo F."/>
            <person name="Coleman D.C."/>
            <person name="de Groot P.W.J."/>
            <person name="Goodwin T.J."/>
            <person name="Quail M.A."/>
            <person name="McQuillan J."/>
            <person name="Munro C.A."/>
            <person name="Pain A."/>
            <person name="Poulter R.T."/>
            <person name="Rajandream M.A."/>
            <person name="Renauld H."/>
            <person name="Spiering M.J."/>
            <person name="Tivey A."/>
            <person name="Gow N.A.R."/>
            <person name="Barrell B."/>
            <person name="Sullivan D.J."/>
            <person name="Berriman M."/>
        </authorList>
    </citation>
    <scope>NUCLEOTIDE SEQUENCE [LARGE SCALE GENOMIC DNA]</scope>
    <source>
        <strain evidence="16">CD36 / ATCC MYA-646 / CBS 7987 / NCPF 3949 / NRRL Y-17841</strain>
    </source>
</reference>
<evidence type="ECO:0000256" key="1">
    <source>
        <dbReference type="ARBA" id="ARBA00006529"/>
    </source>
</evidence>
<keyword evidence="7 10" id="KW-0067">ATP-binding</keyword>
<keyword evidence="4 15" id="KW-0808">Transferase</keyword>
<evidence type="ECO:0000259" key="13">
    <source>
        <dbReference type="PROSITE" id="PS50011"/>
    </source>
</evidence>
<feature type="compositionally biased region" description="Basic and acidic residues" evidence="11">
    <location>
        <begin position="453"/>
        <end position="470"/>
    </location>
</feature>
<feature type="region of interest" description="Disordered" evidence="11">
    <location>
        <begin position="181"/>
        <end position="205"/>
    </location>
</feature>
<feature type="compositionally biased region" description="Low complexity" evidence="11">
    <location>
        <begin position="138"/>
        <end position="148"/>
    </location>
</feature>
<dbReference type="CGD" id="CAL0000166655">
    <property type="gene designation" value="Cd36_72650"/>
</dbReference>
<dbReference type="InterPro" id="IPR000719">
    <property type="entry name" value="Prot_kinase_dom"/>
</dbReference>
<feature type="compositionally biased region" description="Polar residues" evidence="11">
    <location>
        <begin position="997"/>
        <end position="1010"/>
    </location>
</feature>
<organism evidence="15 16">
    <name type="scientific">Candida dubliniensis (strain CD36 / ATCC MYA-646 / CBS 7987 / NCPF 3949 / NRRL Y-17841)</name>
    <name type="common">Yeast</name>
    <dbReference type="NCBI Taxonomy" id="573826"/>
    <lineage>
        <taxon>Eukaryota</taxon>
        <taxon>Fungi</taxon>
        <taxon>Dikarya</taxon>
        <taxon>Ascomycota</taxon>
        <taxon>Saccharomycotina</taxon>
        <taxon>Pichiomycetes</taxon>
        <taxon>Debaryomycetaceae</taxon>
        <taxon>Candida/Lodderomyces clade</taxon>
        <taxon>Candida</taxon>
    </lineage>
</organism>
<dbReference type="KEGG" id="cdu:CD36_72650"/>
<dbReference type="GO" id="GO:0030447">
    <property type="term" value="P:filamentous growth"/>
    <property type="evidence" value="ECO:0007669"/>
    <property type="project" value="UniProtKB-ARBA"/>
</dbReference>
<feature type="compositionally biased region" description="Basic and acidic residues" evidence="11">
    <location>
        <begin position="514"/>
        <end position="526"/>
    </location>
</feature>
<dbReference type="HOGENOM" id="CLU_002516_0_0_1"/>
<feature type="region of interest" description="Disordered" evidence="11">
    <location>
        <begin position="697"/>
        <end position="719"/>
    </location>
</feature>
<dbReference type="InterPro" id="IPR008271">
    <property type="entry name" value="Ser/Thr_kinase_AS"/>
</dbReference>
<evidence type="ECO:0000256" key="3">
    <source>
        <dbReference type="ARBA" id="ARBA00022527"/>
    </source>
</evidence>
<dbReference type="Pfam" id="PF00069">
    <property type="entry name" value="Pkinase"/>
    <property type="match status" value="1"/>
</dbReference>
<dbReference type="GO" id="GO:0005524">
    <property type="term" value="F:ATP binding"/>
    <property type="evidence" value="ECO:0007669"/>
    <property type="project" value="UniProtKB-UniRule"/>
</dbReference>
<name>B9WKG4_CANDC</name>
<dbReference type="PANTHER" id="PTHR11584:SF369">
    <property type="entry name" value="MITOGEN-ACTIVATED PROTEIN KINASE KINASE KINASE 19-RELATED"/>
    <property type="match status" value="1"/>
</dbReference>
<feature type="compositionally biased region" description="Low complexity" evidence="11">
    <location>
        <begin position="856"/>
        <end position="874"/>
    </location>
</feature>
<dbReference type="EC" id="2.7.11.25" evidence="2"/>
<dbReference type="InterPro" id="IPR011009">
    <property type="entry name" value="Kinase-like_dom_sf"/>
</dbReference>
<evidence type="ECO:0000256" key="9">
    <source>
        <dbReference type="ARBA" id="ARBA00048329"/>
    </source>
</evidence>
<keyword evidence="12" id="KW-0732">Signal</keyword>
<feature type="signal peptide" evidence="12">
    <location>
        <begin position="1"/>
        <end position="16"/>
    </location>
</feature>
<dbReference type="Gene3D" id="1.10.510.10">
    <property type="entry name" value="Transferase(Phosphotransferase) domain 1"/>
    <property type="match status" value="1"/>
</dbReference>
<feature type="chain" id="PRO_5002894227" description="mitogen-activated protein kinase kinase kinase" evidence="12">
    <location>
        <begin position="17"/>
        <end position="1400"/>
    </location>
</feature>
<evidence type="ECO:0000256" key="4">
    <source>
        <dbReference type="ARBA" id="ARBA00022679"/>
    </source>
</evidence>
<dbReference type="GO" id="GO:0004709">
    <property type="term" value="F:MAP kinase kinase kinase activity"/>
    <property type="evidence" value="ECO:0007669"/>
    <property type="project" value="UniProtKB-EC"/>
</dbReference>
<feature type="binding site" evidence="10">
    <location>
        <position position="1141"/>
    </location>
    <ligand>
        <name>ATP</name>
        <dbReference type="ChEBI" id="CHEBI:30616"/>
    </ligand>
</feature>
<feature type="compositionally biased region" description="Polar residues" evidence="11">
    <location>
        <begin position="191"/>
        <end position="205"/>
    </location>
</feature>
<dbReference type="GO" id="GO:0106310">
    <property type="term" value="F:protein serine kinase activity"/>
    <property type="evidence" value="ECO:0007669"/>
    <property type="project" value="RHEA"/>
</dbReference>
<evidence type="ECO:0000256" key="8">
    <source>
        <dbReference type="ARBA" id="ARBA00047559"/>
    </source>
</evidence>
<protein>
    <recommendedName>
        <fullName evidence="2">mitogen-activated protein kinase kinase kinase</fullName>
        <ecNumber evidence="2">2.7.11.25</ecNumber>
    </recommendedName>
</protein>
<dbReference type="InterPro" id="IPR017441">
    <property type="entry name" value="Protein_kinase_ATP_BS"/>
</dbReference>
<evidence type="ECO:0000256" key="12">
    <source>
        <dbReference type="SAM" id="SignalP"/>
    </source>
</evidence>
<dbReference type="PROSITE" id="PS50011">
    <property type="entry name" value="PROTEIN_KINASE_DOM"/>
    <property type="match status" value="1"/>
</dbReference>
<dbReference type="eggNOG" id="KOG0198">
    <property type="taxonomic scope" value="Eukaryota"/>
</dbReference>
<dbReference type="Gene3D" id="1.10.150.50">
    <property type="entry name" value="Transcription Factor, Ets-1"/>
    <property type="match status" value="1"/>
</dbReference>
<evidence type="ECO:0000256" key="11">
    <source>
        <dbReference type="SAM" id="MobiDB-lite"/>
    </source>
</evidence>
<proteinExistence type="inferred from homology"/>
<feature type="domain" description="Protein kinase" evidence="13">
    <location>
        <begin position="1112"/>
        <end position="1373"/>
    </location>
</feature>
<dbReference type="Proteomes" id="UP000002605">
    <property type="component" value="Chromosome 7"/>
</dbReference>
<dbReference type="VEuPathDB" id="FungiDB:CD36_72650"/>
<evidence type="ECO:0000256" key="10">
    <source>
        <dbReference type="PROSITE-ProRule" id="PRU10141"/>
    </source>
</evidence>
<feature type="region of interest" description="Disordered" evidence="11">
    <location>
        <begin position="986"/>
        <end position="1029"/>
    </location>
</feature>
<comment type="catalytic activity">
    <reaction evidence="9">
        <text>L-seryl-[protein] + ATP = O-phospho-L-seryl-[protein] + ADP + H(+)</text>
        <dbReference type="Rhea" id="RHEA:17989"/>
        <dbReference type="Rhea" id="RHEA-COMP:9863"/>
        <dbReference type="Rhea" id="RHEA-COMP:11604"/>
        <dbReference type="ChEBI" id="CHEBI:15378"/>
        <dbReference type="ChEBI" id="CHEBI:29999"/>
        <dbReference type="ChEBI" id="CHEBI:30616"/>
        <dbReference type="ChEBI" id="CHEBI:83421"/>
        <dbReference type="ChEBI" id="CHEBI:456216"/>
        <dbReference type="EC" id="2.7.11.25"/>
    </reaction>
</comment>
<keyword evidence="6 15" id="KW-0418">Kinase</keyword>
<keyword evidence="16" id="KW-1185">Reference proteome</keyword>
<comment type="similarity">
    <text evidence="1">Belongs to the protein kinase superfamily. STE Ser/Thr protein kinase family. MAP kinase kinase kinase subfamily.</text>
</comment>
<evidence type="ECO:0000313" key="15">
    <source>
        <dbReference type="EMBL" id="CAX40816.1"/>
    </source>
</evidence>
<dbReference type="PROSITE" id="PS00107">
    <property type="entry name" value="PROTEIN_KINASE_ATP"/>
    <property type="match status" value="1"/>
</dbReference>
<comment type="catalytic activity">
    <reaction evidence="8">
        <text>L-threonyl-[protein] + ATP = O-phospho-L-threonyl-[protein] + ADP + H(+)</text>
        <dbReference type="Rhea" id="RHEA:46608"/>
        <dbReference type="Rhea" id="RHEA-COMP:11060"/>
        <dbReference type="Rhea" id="RHEA-COMP:11605"/>
        <dbReference type="ChEBI" id="CHEBI:15378"/>
        <dbReference type="ChEBI" id="CHEBI:30013"/>
        <dbReference type="ChEBI" id="CHEBI:30616"/>
        <dbReference type="ChEBI" id="CHEBI:61977"/>
        <dbReference type="ChEBI" id="CHEBI:456216"/>
        <dbReference type="EC" id="2.7.11.25"/>
    </reaction>
</comment>
<keyword evidence="3" id="KW-0723">Serine/threonine-protein kinase</keyword>
<accession>B9WKG4</accession>
<dbReference type="PANTHER" id="PTHR11584">
    <property type="entry name" value="SERINE/THREONINE PROTEIN KINASE"/>
    <property type="match status" value="1"/>
</dbReference>
<sequence>MNIFFYFFCWFTIVSNQILLLSKDEPFIWNLSHPLHFSSIDQRKRKVKLSHPYNHFNPSKEGIDNVNNRRSVSYDTQRIKLPFQAMKSQSTDTLQPRISSDSLVYSSSSTLYSQPKLPFARSYSSIPEQVHDPGSRQSSKNSNTNFSFSEHDDSIQEFLISPIQSDIFPYSKKPVISPVLESPEAGGDSTIVETSSPSPTKSGTVSLNSNAIGSIIGSYDYSKSSLELEKPKPVEEPVFNKDHVRQGSDASTISNGSEQVSKDKRFVRYAMNTQSPLVNASNKWQMSNVIKWLDKNQFNNSWKETFRKNEISGNRFLELENFDKESMIWKQFSKFLLLDDDLNSVDRFIELLRKESSHEFQPRKSLGSGGGGGGEMSPINLKHENRKSTPIYTKHMSTSSVSSSNSSSSIPRPLSYVDSKPKEQLSSPSHHSFFRMHSRSTSNESKDAKKRYSSFDDNRLKSVPKNDKKSNGILSTLRKYGGDKIAKNTKQRSSSYFPSLDLPPPLESDPPAFNERKISVDSERSPKSIKSFSDDLSIDPKYFPTQRQGLESRKFQDNESITILASKDNISFVPIVITEFTNAKSHIVKALGLIDIGSITLHLTDFFHKEGEPIPDYLIPKVLKLDGLHKFYVRQELKSPEGTTTTFSTTSSDSKSYIADGNKTYPETPQYLLQEERDNLVDYWNFKDLTSISEDPSKSLTATKQKAESKRTDTKQKPKEFPLKFPFANAPKKGNKVPQLQIDTSGVNNISTSPTSTGQSFRVLRKEGNEIDFDKRRKSPYESKAPKIIANIYSSSVANTKKSPISTSTVMALKDDVVVQRPETISRSNSIIAKRAAPPPPGDRRVQIQRQNSILKTRSGSTSTKSVTSGSSIGSRKDNSDFIDDNDSEDAFFVKPLKKKQRELSNNNSNNNDDADSEDDFFVKPIKKEAADVSAGKVELDDPEEDFFVKPIHKKPSHMNVRPPVEEVYNNLEKYFPYTNLDKPIIDDSPVSPSPQRRPTISRTFSSANKSPVAPTLADSRNAKDEQPSLRVRRMKTIRGVANEARRKVLQMKQASPPNTFANITRENSAKLTRSNTKMWGQKVVEVTSQEIEQGFVSKLRNKNGLYQEYAWIKGELIGRGSFGDVYLGLNVTTGEMLAVKQVVCGRNNKEGIEALHKEVETMKDLNHMNIVQYLGYDQQKNIYSLFLEYVAGGSIALCLKSYGKFEETLIRFITKQILLGLEYLHSNNIIHRDLKADNLLLEVDGTCKISDFGISKRSNDIYANNANMSMQGTIFWMAPEVIDSMVEGYSAKIDIWSLGCVVLEMFAGKRPWSNEAAISVIYKTGKEKLAPPIPDDIAHLVSPVAESFINRCFTIDPKDRPTAGELLNDPFVNTLDHDFNFANTKLAEMIRYNSKRLFT</sequence>
<dbReference type="EMBL" id="FM992694">
    <property type="protein sequence ID" value="CAX40816.1"/>
    <property type="molecule type" value="Genomic_DNA"/>
</dbReference>
<feature type="compositionally biased region" description="Low complexity" evidence="11">
    <location>
        <begin position="397"/>
        <end position="409"/>
    </location>
</feature>
<feature type="region of interest" description="Disordered" evidence="11">
    <location>
        <begin position="126"/>
        <end position="148"/>
    </location>
</feature>
<dbReference type="OrthoDB" id="266718at2759"/>